<dbReference type="InterPro" id="IPR040442">
    <property type="entry name" value="Pyrv_kinase-like_dom_sf"/>
</dbReference>
<dbReference type="Pfam" id="PF03328">
    <property type="entry name" value="HpcH_HpaI"/>
    <property type="match status" value="1"/>
</dbReference>
<dbReference type="STRING" id="1890683.A0A427XPJ9"/>
<gene>
    <name evidence="4" type="ORF">EHS25_007091</name>
</gene>
<dbReference type="PANTHER" id="PTHR30502">
    <property type="entry name" value="2-KETO-3-DEOXY-L-RHAMNONATE ALDOLASE"/>
    <property type="match status" value="1"/>
</dbReference>
<dbReference type="InterPro" id="IPR050251">
    <property type="entry name" value="HpcH-HpaI_aldolase"/>
</dbReference>
<organism evidence="4 5">
    <name type="scientific">Saitozyma podzolica</name>
    <dbReference type="NCBI Taxonomy" id="1890683"/>
    <lineage>
        <taxon>Eukaryota</taxon>
        <taxon>Fungi</taxon>
        <taxon>Dikarya</taxon>
        <taxon>Basidiomycota</taxon>
        <taxon>Agaricomycotina</taxon>
        <taxon>Tremellomycetes</taxon>
        <taxon>Tremellales</taxon>
        <taxon>Trimorphomycetaceae</taxon>
        <taxon>Saitozyma</taxon>
    </lineage>
</organism>
<accession>A0A427XPJ9</accession>
<comment type="caution">
    <text evidence="4">The sequence shown here is derived from an EMBL/GenBank/DDBJ whole genome shotgun (WGS) entry which is preliminary data.</text>
</comment>
<proteinExistence type="predicted"/>
<evidence type="ECO:0000256" key="1">
    <source>
        <dbReference type="ARBA" id="ARBA00022723"/>
    </source>
</evidence>
<evidence type="ECO:0000259" key="3">
    <source>
        <dbReference type="Pfam" id="PF03328"/>
    </source>
</evidence>
<dbReference type="InterPro" id="IPR015813">
    <property type="entry name" value="Pyrv/PenolPyrv_kinase-like_dom"/>
</dbReference>
<dbReference type="PANTHER" id="PTHR30502:SF9">
    <property type="entry name" value="HPCH_HPAI ALDOLASE_CITRATE LYASE DOMAIN-CONTAINING PROTEIN"/>
    <property type="match status" value="1"/>
</dbReference>
<dbReference type="GO" id="GO:0016832">
    <property type="term" value="F:aldehyde-lyase activity"/>
    <property type="evidence" value="ECO:0007669"/>
    <property type="project" value="TreeGrafter"/>
</dbReference>
<keyword evidence="5" id="KW-1185">Reference proteome</keyword>
<dbReference type="OrthoDB" id="1621678at2759"/>
<keyword evidence="2" id="KW-0456">Lyase</keyword>
<dbReference type="SUPFAM" id="SSF51621">
    <property type="entry name" value="Phosphoenolpyruvate/pyruvate domain"/>
    <property type="match status" value="1"/>
</dbReference>
<dbReference type="EMBL" id="RSCD01000033">
    <property type="protein sequence ID" value="RSH80755.1"/>
    <property type="molecule type" value="Genomic_DNA"/>
</dbReference>
<evidence type="ECO:0000313" key="4">
    <source>
        <dbReference type="EMBL" id="RSH80755.1"/>
    </source>
</evidence>
<keyword evidence="1" id="KW-0479">Metal-binding</keyword>
<dbReference type="Gene3D" id="3.20.20.60">
    <property type="entry name" value="Phosphoenolpyruvate-binding domains"/>
    <property type="match status" value="1"/>
</dbReference>
<dbReference type="AlphaFoldDB" id="A0A427XPJ9"/>
<name>A0A427XPJ9_9TREE</name>
<sequence>MTFTPSNTRLTMLSRLRAGKPVFGTFLMLSSAWTARLVAQAGWDYVFVDCEHGNIGDNDMHDSVNAIAACGASPIVRVRGTDPTLIKRKLDTGAHGLMIPMVNTADQARRVVQASKFPPVGKRGQGSPFSAWALGLSTPEYLQQANNSLLTIVQIESTEGMDNVDEICGVPGVDAIFIGPNDLAMSLLNYAPARYDEPVFLRALDSITEAGRRQGKYVGILVSDGDAARNSAERYNIVAVGGDVKALSGWMSAQVKAARSKVDEVLSQAP</sequence>
<dbReference type="GO" id="GO:0005737">
    <property type="term" value="C:cytoplasm"/>
    <property type="evidence" value="ECO:0007669"/>
    <property type="project" value="TreeGrafter"/>
</dbReference>
<evidence type="ECO:0000313" key="5">
    <source>
        <dbReference type="Proteomes" id="UP000279259"/>
    </source>
</evidence>
<reference evidence="4 5" key="1">
    <citation type="submission" date="2018-11" db="EMBL/GenBank/DDBJ databases">
        <title>Genome sequence of Saitozyma podzolica DSM 27192.</title>
        <authorList>
            <person name="Aliyu H."/>
            <person name="Gorte O."/>
            <person name="Ochsenreither K."/>
        </authorList>
    </citation>
    <scope>NUCLEOTIDE SEQUENCE [LARGE SCALE GENOMIC DNA]</scope>
    <source>
        <strain evidence="4 5">DSM 27192</strain>
    </source>
</reference>
<dbReference type="GO" id="GO:0046872">
    <property type="term" value="F:metal ion binding"/>
    <property type="evidence" value="ECO:0007669"/>
    <property type="project" value="UniProtKB-KW"/>
</dbReference>
<dbReference type="Proteomes" id="UP000279259">
    <property type="component" value="Unassembled WGS sequence"/>
</dbReference>
<evidence type="ECO:0000256" key="2">
    <source>
        <dbReference type="ARBA" id="ARBA00023239"/>
    </source>
</evidence>
<dbReference type="FunFam" id="3.20.20.60:FF:000004">
    <property type="entry name" value="5-keto-4-deoxy-D-glucarate aldolase"/>
    <property type="match status" value="1"/>
</dbReference>
<dbReference type="InterPro" id="IPR005000">
    <property type="entry name" value="Aldolase/citrate-lyase_domain"/>
</dbReference>
<feature type="domain" description="HpcH/HpaI aldolase/citrate lyase" evidence="3">
    <location>
        <begin position="24"/>
        <end position="247"/>
    </location>
</feature>
<protein>
    <recommendedName>
        <fullName evidence="3">HpcH/HpaI aldolase/citrate lyase domain-containing protein</fullName>
    </recommendedName>
</protein>